<evidence type="ECO:0000313" key="1">
    <source>
        <dbReference type="EMBL" id="KAJ1944798.1"/>
    </source>
</evidence>
<name>A0ACC1JB62_9FUNG</name>
<proteinExistence type="predicted"/>
<gene>
    <name evidence="1" type="ORF">FBU59_002503</name>
</gene>
<dbReference type="Proteomes" id="UP001150603">
    <property type="component" value="Unassembled WGS sequence"/>
</dbReference>
<keyword evidence="2" id="KW-1185">Reference proteome</keyword>
<organism evidence="1 2">
    <name type="scientific">Linderina macrospora</name>
    <dbReference type="NCBI Taxonomy" id="4868"/>
    <lineage>
        <taxon>Eukaryota</taxon>
        <taxon>Fungi</taxon>
        <taxon>Fungi incertae sedis</taxon>
        <taxon>Zoopagomycota</taxon>
        <taxon>Kickxellomycotina</taxon>
        <taxon>Kickxellomycetes</taxon>
        <taxon>Kickxellales</taxon>
        <taxon>Kickxellaceae</taxon>
        <taxon>Linderina</taxon>
    </lineage>
</organism>
<accession>A0ACC1JB62</accession>
<dbReference type="EMBL" id="JANBPW010001375">
    <property type="protein sequence ID" value="KAJ1944798.1"/>
    <property type="molecule type" value="Genomic_DNA"/>
</dbReference>
<sequence length="159" mass="17319">MVVERSETPNGTLAVDDKEEAKETDHGEINGNDDKNDDAEDDNEVLLPEGRSARVETARSLLRKAVEGVKLGTVTPIIKRMVDDTTKRLALLDERLGEVADDALVDGVCTIAVLIDGGDLARATNVHRELMQTGAYEAELKWLLGVKRVIEIKQKTAAA</sequence>
<evidence type="ECO:0000313" key="2">
    <source>
        <dbReference type="Proteomes" id="UP001150603"/>
    </source>
</evidence>
<protein>
    <submittedName>
        <fullName evidence="1">Uncharacterized protein</fullName>
    </submittedName>
</protein>
<reference evidence="1" key="1">
    <citation type="submission" date="2022-07" db="EMBL/GenBank/DDBJ databases">
        <title>Phylogenomic reconstructions and comparative analyses of Kickxellomycotina fungi.</title>
        <authorList>
            <person name="Reynolds N.K."/>
            <person name="Stajich J.E."/>
            <person name="Barry K."/>
            <person name="Grigoriev I.V."/>
            <person name="Crous P."/>
            <person name="Smith M.E."/>
        </authorList>
    </citation>
    <scope>NUCLEOTIDE SEQUENCE</scope>
    <source>
        <strain evidence="1">NRRL 5244</strain>
    </source>
</reference>
<comment type="caution">
    <text evidence="1">The sequence shown here is derived from an EMBL/GenBank/DDBJ whole genome shotgun (WGS) entry which is preliminary data.</text>
</comment>